<dbReference type="PANTHER" id="PTHR12126">
    <property type="entry name" value="NADH-UBIQUINONE OXIDOREDUCTASE 39 KDA SUBUNIT-RELATED"/>
    <property type="match status" value="1"/>
</dbReference>
<name>A0A3B0V3W5_9ZZZZ</name>
<dbReference type="InterPro" id="IPR036291">
    <property type="entry name" value="NAD(P)-bd_dom_sf"/>
</dbReference>
<dbReference type="Gene3D" id="3.40.50.720">
    <property type="entry name" value="NAD(P)-binding Rossmann-like Domain"/>
    <property type="match status" value="1"/>
</dbReference>
<dbReference type="EMBL" id="UOEW01000032">
    <property type="protein sequence ID" value="VAW33452.1"/>
    <property type="molecule type" value="Genomic_DNA"/>
</dbReference>
<dbReference type="PANTHER" id="PTHR12126:SF11">
    <property type="entry name" value="NADH DEHYDROGENASE [UBIQUINONE] 1 ALPHA SUBCOMPLEX SUBUNIT 9, MITOCHONDRIAL"/>
    <property type="match status" value="1"/>
</dbReference>
<dbReference type="InterPro" id="IPR051207">
    <property type="entry name" value="ComplexI_NDUFA9_subunit"/>
</dbReference>
<reference evidence="2" key="1">
    <citation type="submission" date="2018-06" db="EMBL/GenBank/DDBJ databases">
        <authorList>
            <person name="Zhirakovskaya E."/>
        </authorList>
    </citation>
    <scope>NUCLEOTIDE SEQUENCE</scope>
</reference>
<accession>A0A3B0V3W5</accession>
<feature type="domain" description="NAD(P)-binding" evidence="1">
    <location>
        <begin position="7"/>
        <end position="144"/>
    </location>
</feature>
<dbReference type="SUPFAM" id="SSF51735">
    <property type="entry name" value="NAD(P)-binding Rossmann-fold domains"/>
    <property type="match status" value="1"/>
</dbReference>
<proteinExistence type="predicted"/>
<organism evidence="2">
    <name type="scientific">hydrothermal vent metagenome</name>
    <dbReference type="NCBI Taxonomy" id="652676"/>
    <lineage>
        <taxon>unclassified sequences</taxon>
        <taxon>metagenomes</taxon>
        <taxon>ecological metagenomes</taxon>
    </lineage>
</organism>
<dbReference type="InterPro" id="IPR016040">
    <property type="entry name" value="NAD(P)-bd_dom"/>
</dbReference>
<protein>
    <recommendedName>
        <fullName evidence="1">NAD(P)-binding domain-containing protein</fullName>
    </recommendedName>
</protein>
<dbReference type="Pfam" id="PF13460">
    <property type="entry name" value="NAD_binding_10"/>
    <property type="match status" value="1"/>
</dbReference>
<evidence type="ECO:0000313" key="2">
    <source>
        <dbReference type="EMBL" id="VAW33452.1"/>
    </source>
</evidence>
<evidence type="ECO:0000259" key="1">
    <source>
        <dbReference type="Pfam" id="PF13460"/>
    </source>
</evidence>
<gene>
    <name evidence="2" type="ORF">MNBD_GAMMA01-1890</name>
</gene>
<dbReference type="AlphaFoldDB" id="A0A3B0V3W5"/>
<dbReference type="GO" id="GO:0044877">
    <property type="term" value="F:protein-containing complex binding"/>
    <property type="evidence" value="ECO:0007669"/>
    <property type="project" value="TreeGrafter"/>
</dbReference>
<sequence>MNIFITGASGFIGRHLIAVLLKSGHNITACTYKTELPFAVKILKFDFANMRQVSNWLPYLKDIEVVINCVGIIAETKKHSFEVMHYLAAVALFKACEQSQIKRVVQISALGADNLAIVNYHKTKKRADDYLRQSSLAWFVLRPSLVFGSNGKSFNFFRRLSKLPIVPLIGSGEQMIQPVHIDTVIQSIEQCLRVKQTNQTIDVVGERAISYKDWMLQLRQKPNALFIKIPIKLMKLLAWLTQPFKLALISRDNLIMLEQNNVADHAPLKIFLENSK</sequence>